<dbReference type="AlphaFoldDB" id="A0ABD2FZJ2"/>
<dbReference type="EMBL" id="JBIYXZ010002084">
    <property type="protein sequence ID" value="KAL3047027.1"/>
    <property type="molecule type" value="Genomic_DNA"/>
</dbReference>
<dbReference type="Proteomes" id="UP001619887">
    <property type="component" value="Unassembled WGS sequence"/>
</dbReference>
<keyword evidence="3" id="KW-1185">Reference proteome</keyword>
<gene>
    <name evidence="2" type="ORF">OYC64_021284</name>
</gene>
<dbReference type="InterPro" id="IPR044822">
    <property type="entry name" value="Myb_DNA-bind_4"/>
</dbReference>
<protein>
    <recommendedName>
        <fullName evidence="1">Myb/SANT-like DNA-binding domain-containing protein</fullName>
    </recommendedName>
</protein>
<reference evidence="2 3" key="2">
    <citation type="journal article" date="2024" name="G3 (Bethesda)">
        <title>The genome of the cryopelagic Antarctic bald notothen, Trematomus borchgrevinki.</title>
        <authorList>
            <person name="Rayamajhi N."/>
            <person name="Rivera-Colon A.G."/>
            <person name="Minhas B.F."/>
            <person name="Cheng C.C."/>
            <person name="Catchen J.M."/>
        </authorList>
    </citation>
    <scope>NUCLEOTIDE SEQUENCE [LARGE SCALE GENOMIC DNA]</scope>
    <source>
        <strain evidence="2">AGRC-2024</strain>
    </source>
</reference>
<name>A0ABD2FZJ2_PAGBO</name>
<evidence type="ECO:0000313" key="3">
    <source>
        <dbReference type="Proteomes" id="UP001619887"/>
    </source>
</evidence>
<proteinExistence type="predicted"/>
<dbReference type="Pfam" id="PF13837">
    <property type="entry name" value="Myb_DNA-bind_4"/>
    <property type="match status" value="1"/>
</dbReference>
<evidence type="ECO:0000313" key="2">
    <source>
        <dbReference type="EMBL" id="KAL3047027.1"/>
    </source>
</evidence>
<evidence type="ECO:0000259" key="1">
    <source>
        <dbReference type="Pfam" id="PF13837"/>
    </source>
</evidence>
<comment type="caution">
    <text evidence="2">The sequence shown here is derived from an EMBL/GenBank/DDBJ whole genome shotgun (WGS) entry which is preliminary data.</text>
</comment>
<sequence length="116" mass="13866">MAKKSTPWSIDEVTTFLHLIADDKIQRELDGATRNLNVFQEVSALLSERGFSRTFQQCREKLKKLKGPDTPSSHQRTRRRRLLRRRVLLRLGHVSHWNTPQRLQPSTYELRMREWQ</sequence>
<organism evidence="2 3">
    <name type="scientific">Pagothenia borchgrevinki</name>
    <name type="common">Bald rockcod</name>
    <name type="synonym">Trematomus borchgrevinki</name>
    <dbReference type="NCBI Taxonomy" id="8213"/>
    <lineage>
        <taxon>Eukaryota</taxon>
        <taxon>Metazoa</taxon>
        <taxon>Chordata</taxon>
        <taxon>Craniata</taxon>
        <taxon>Vertebrata</taxon>
        <taxon>Euteleostomi</taxon>
        <taxon>Actinopterygii</taxon>
        <taxon>Neopterygii</taxon>
        <taxon>Teleostei</taxon>
        <taxon>Neoteleostei</taxon>
        <taxon>Acanthomorphata</taxon>
        <taxon>Eupercaria</taxon>
        <taxon>Perciformes</taxon>
        <taxon>Notothenioidei</taxon>
        <taxon>Nototheniidae</taxon>
        <taxon>Pagothenia</taxon>
    </lineage>
</organism>
<feature type="domain" description="Myb/SANT-like DNA-binding" evidence="1">
    <location>
        <begin position="7"/>
        <end position="66"/>
    </location>
</feature>
<accession>A0ABD2FZJ2</accession>
<reference evidence="2 3" key="1">
    <citation type="journal article" date="2022" name="G3 (Bethesda)">
        <title>Evaluating Illumina-, Nanopore-, and PacBio-based genome assembly strategies with the bald notothen, Trematomus borchgrevinki.</title>
        <authorList>
            <person name="Rayamajhi N."/>
            <person name="Cheng C.C."/>
            <person name="Catchen J.M."/>
        </authorList>
    </citation>
    <scope>NUCLEOTIDE SEQUENCE [LARGE SCALE GENOMIC DNA]</scope>
    <source>
        <strain evidence="2">AGRC-2024</strain>
    </source>
</reference>
<dbReference type="Gene3D" id="1.10.10.60">
    <property type="entry name" value="Homeodomain-like"/>
    <property type="match status" value="1"/>
</dbReference>